<protein>
    <submittedName>
        <fullName evidence="2">Cytoplasmic dynein 1 heavy chain 1</fullName>
    </submittedName>
</protein>
<feature type="compositionally biased region" description="Basic and acidic residues" evidence="1">
    <location>
        <begin position="77"/>
        <end position="87"/>
    </location>
</feature>
<evidence type="ECO:0000256" key="1">
    <source>
        <dbReference type="SAM" id="MobiDB-lite"/>
    </source>
</evidence>
<sequence length="118" mass="13784">MSPKFYALCDEELEEQSRYDPNYPTNYERIVQEREREREQQQQIGKRDGDEVAGTNIHITQVLPLEMPEQKAQQHSRSGEEVYESRKRLSSNRPGLQDSLAFLICNLQQLISQQQTAS</sequence>
<dbReference type="AlphaFoldDB" id="A0A0A9WCF7"/>
<reference evidence="2" key="1">
    <citation type="journal article" date="2014" name="PLoS ONE">
        <title>Transcriptome-Based Identification of ABC Transporters in the Western Tarnished Plant Bug Lygus hesperus.</title>
        <authorList>
            <person name="Hull J.J."/>
            <person name="Chaney K."/>
            <person name="Geib S.M."/>
            <person name="Fabrick J.A."/>
            <person name="Brent C.S."/>
            <person name="Walsh D."/>
            <person name="Lavine L.C."/>
        </authorList>
    </citation>
    <scope>NUCLEOTIDE SEQUENCE</scope>
</reference>
<feature type="region of interest" description="Disordered" evidence="1">
    <location>
        <begin position="33"/>
        <end position="93"/>
    </location>
</feature>
<feature type="compositionally biased region" description="Basic and acidic residues" evidence="1">
    <location>
        <begin position="33"/>
        <end position="50"/>
    </location>
</feature>
<evidence type="ECO:0000313" key="2">
    <source>
        <dbReference type="EMBL" id="JAG04198.1"/>
    </source>
</evidence>
<dbReference type="EMBL" id="GBHO01039406">
    <property type="protein sequence ID" value="JAG04198.1"/>
    <property type="molecule type" value="Transcribed_RNA"/>
</dbReference>
<name>A0A0A9WCF7_LYGHE</name>
<accession>A0A0A9WCF7</accession>
<reference evidence="2" key="2">
    <citation type="submission" date="2014-07" db="EMBL/GenBank/DDBJ databases">
        <authorList>
            <person name="Hull J."/>
        </authorList>
    </citation>
    <scope>NUCLEOTIDE SEQUENCE</scope>
</reference>
<organism evidence="2">
    <name type="scientific">Lygus hesperus</name>
    <name type="common">Western plant bug</name>
    <dbReference type="NCBI Taxonomy" id="30085"/>
    <lineage>
        <taxon>Eukaryota</taxon>
        <taxon>Metazoa</taxon>
        <taxon>Ecdysozoa</taxon>
        <taxon>Arthropoda</taxon>
        <taxon>Hexapoda</taxon>
        <taxon>Insecta</taxon>
        <taxon>Pterygota</taxon>
        <taxon>Neoptera</taxon>
        <taxon>Paraneoptera</taxon>
        <taxon>Hemiptera</taxon>
        <taxon>Heteroptera</taxon>
        <taxon>Panheteroptera</taxon>
        <taxon>Cimicomorpha</taxon>
        <taxon>Miridae</taxon>
        <taxon>Mirini</taxon>
        <taxon>Lygus</taxon>
    </lineage>
</organism>
<proteinExistence type="predicted"/>
<gene>
    <name evidence="2" type="primary">Dync1h1_1</name>
    <name evidence="2" type="ORF">CM83_15158</name>
</gene>